<comment type="caution">
    <text evidence="5">The sequence shown here is derived from an EMBL/GenBank/DDBJ whole genome shotgun (WGS) entry which is preliminary data.</text>
</comment>
<evidence type="ECO:0000256" key="2">
    <source>
        <dbReference type="ARBA" id="ARBA00022598"/>
    </source>
</evidence>
<evidence type="ECO:0000259" key="4">
    <source>
        <dbReference type="Pfam" id="PF13193"/>
    </source>
</evidence>
<feature type="domain" description="AMP-binding enzyme C-terminal" evidence="4">
    <location>
        <begin position="415"/>
        <end position="490"/>
    </location>
</feature>
<dbReference type="PANTHER" id="PTHR43767:SF12">
    <property type="entry name" value="AMP-DEPENDENT SYNTHETASE AND LIGASE"/>
    <property type="match status" value="1"/>
</dbReference>
<comment type="similarity">
    <text evidence="1">Belongs to the ATP-dependent AMP-binding enzyme family.</text>
</comment>
<dbReference type="InterPro" id="IPR020845">
    <property type="entry name" value="AMP-binding_CS"/>
</dbReference>
<dbReference type="InterPro" id="IPR042099">
    <property type="entry name" value="ANL_N_sf"/>
</dbReference>
<dbReference type="AlphaFoldDB" id="A0A3N1ULP8"/>
<dbReference type="Gene3D" id="3.40.50.12780">
    <property type="entry name" value="N-terminal domain of ligase-like"/>
    <property type="match status" value="1"/>
</dbReference>
<evidence type="ECO:0000313" key="6">
    <source>
        <dbReference type="Proteomes" id="UP000276223"/>
    </source>
</evidence>
<evidence type="ECO:0000313" key="5">
    <source>
        <dbReference type="EMBL" id="ROQ92144.1"/>
    </source>
</evidence>
<dbReference type="InterPro" id="IPR025110">
    <property type="entry name" value="AMP-bd_C"/>
</dbReference>
<keyword evidence="6" id="KW-1185">Reference proteome</keyword>
<dbReference type="PROSITE" id="PS00455">
    <property type="entry name" value="AMP_BINDING"/>
    <property type="match status" value="1"/>
</dbReference>
<dbReference type="InterPro" id="IPR045851">
    <property type="entry name" value="AMP-bd_C_sf"/>
</dbReference>
<keyword evidence="2" id="KW-0436">Ligase</keyword>
<gene>
    <name evidence="5" type="ORF">EDC27_1827</name>
</gene>
<dbReference type="InterPro" id="IPR050237">
    <property type="entry name" value="ATP-dep_AMP-bd_enzyme"/>
</dbReference>
<dbReference type="NCBIfam" id="NF004837">
    <property type="entry name" value="PRK06187.1"/>
    <property type="match status" value="1"/>
</dbReference>
<dbReference type="Pfam" id="PF00501">
    <property type="entry name" value="AMP-binding"/>
    <property type="match status" value="1"/>
</dbReference>
<dbReference type="EMBL" id="RJVA01000012">
    <property type="protein sequence ID" value="ROQ92144.1"/>
    <property type="molecule type" value="Genomic_DNA"/>
</dbReference>
<feature type="domain" description="AMP-dependent synthetase/ligase" evidence="3">
    <location>
        <begin position="7"/>
        <end position="365"/>
    </location>
</feature>
<proteinExistence type="inferred from homology"/>
<reference evidence="5 6" key="1">
    <citation type="submission" date="2018-11" db="EMBL/GenBank/DDBJ databases">
        <title>Genomic Encyclopedia of Type Strains, Phase IV (KMG-IV): sequencing the most valuable type-strain genomes for metagenomic binning, comparative biology and taxonomic classification.</title>
        <authorList>
            <person name="Goeker M."/>
        </authorList>
    </citation>
    <scope>NUCLEOTIDE SEQUENCE [LARGE SCALE GENOMIC DNA]</scope>
    <source>
        <strain evidence="5 6">DSM 22027</strain>
    </source>
</reference>
<dbReference type="Pfam" id="PF13193">
    <property type="entry name" value="AMP-binding_C"/>
    <property type="match status" value="1"/>
</dbReference>
<organism evidence="5 6">
    <name type="scientific">Desulfosoma caldarium</name>
    <dbReference type="NCBI Taxonomy" id="610254"/>
    <lineage>
        <taxon>Bacteria</taxon>
        <taxon>Pseudomonadati</taxon>
        <taxon>Thermodesulfobacteriota</taxon>
        <taxon>Syntrophobacteria</taxon>
        <taxon>Syntrophobacterales</taxon>
        <taxon>Syntrophobacteraceae</taxon>
        <taxon>Desulfosoma</taxon>
    </lineage>
</organism>
<dbReference type="Proteomes" id="UP000276223">
    <property type="component" value="Unassembled WGS sequence"/>
</dbReference>
<dbReference type="RefSeq" id="WP_123290306.1">
    <property type="nucleotide sequence ID" value="NZ_RJVA01000012.1"/>
</dbReference>
<name>A0A3N1ULP8_9BACT</name>
<dbReference type="GO" id="GO:0016877">
    <property type="term" value="F:ligase activity, forming carbon-sulfur bonds"/>
    <property type="evidence" value="ECO:0007669"/>
    <property type="project" value="UniProtKB-ARBA"/>
</dbReference>
<accession>A0A3N1ULP8</accession>
<dbReference type="PANTHER" id="PTHR43767">
    <property type="entry name" value="LONG-CHAIN-FATTY-ACID--COA LIGASE"/>
    <property type="match status" value="1"/>
</dbReference>
<dbReference type="InterPro" id="IPR000873">
    <property type="entry name" value="AMP-dep_synth/lig_dom"/>
</dbReference>
<dbReference type="FunFam" id="3.30.300.30:FF:000008">
    <property type="entry name" value="2,3-dihydroxybenzoate-AMP ligase"/>
    <property type="match status" value="1"/>
</dbReference>
<dbReference type="OrthoDB" id="9801302at2"/>
<evidence type="ECO:0000256" key="1">
    <source>
        <dbReference type="ARBA" id="ARBA00006432"/>
    </source>
</evidence>
<dbReference type="SUPFAM" id="SSF56801">
    <property type="entry name" value="Acetyl-CoA synthetase-like"/>
    <property type="match status" value="1"/>
</dbReference>
<protein>
    <submittedName>
        <fullName evidence="5">Feruloyl-CoA synthase</fullName>
    </submittedName>
</protein>
<dbReference type="Gene3D" id="3.30.300.30">
    <property type="match status" value="1"/>
</dbReference>
<sequence>MNLVEMLDRQARKFAAKEALRAQGYTVTFAELKDIAERMAAVLQAQGIGPGDTVALMSQNTPDFVFAFFGAQKAGAAVVPVNHKLAPPEVDYILNHSNARIFLFDASLASVAEALSSSVPMVSMDAAVPNRPFWRDLVSAAPNFTPVSVEDEATAEILYTSGTTGKPKGCVLTHRSVVMAAITGALALKMDENDRLLMAMPIWHSSPLNNWFLGAFYVGATTILLREYHPLHFLQTVQQERCTVYFGAPVSYLLPLQMIPNFDDFDLSSMRAWIYGGGPIAPETVRLLQERYKSDRFYQVYGMTEAGPTGTMLPPEAHALKAGSIGNKSLPGTDLVVMKSETEQAGPGEAGEIWLKADSMMRGYLNDPEATQKAFYNGWYRTGDVARIDDDGYLFIVDRLKDMIITGGENVYSKEVEDALAEHPHVAQAAVIGTAHPDWGETVTAIIVPAKGTTPTAADLTAFLQTRLAKYKIPRIYHFVDALPHTPTGKVMKYKLREMFSLRKENSCSNG</sequence>
<evidence type="ECO:0000259" key="3">
    <source>
        <dbReference type="Pfam" id="PF00501"/>
    </source>
</evidence>